<organism evidence="1 2">
    <name type="scientific">Enterocloster clostridioformis</name>
    <dbReference type="NCBI Taxonomy" id="1531"/>
    <lineage>
        <taxon>Bacteria</taxon>
        <taxon>Bacillati</taxon>
        <taxon>Bacillota</taxon>
        <taxon>Clostridia</taxon>
        <taxon>Lachnospirales</taxon>
        <taxon>Lachnospiraceae</taxon>
        <taxon>Enterocloster</taxon>
    </lineage>
</organism>
<evidence type="ECO:0008006" key="3">
    <source>
        <dbReference type="Google" id="ProtNLM"/>
    </source>
</evidence>
<reference evidence="1 2" key="1">
    <citation type="submission" date="2019-11" db="EMBL/GenBank/DDBJ databases">
        <title>FDA dAtabase for Regulatory Grade micrObial Sequences (FDA-ARGOS): Supporting development and validation of Infectious Disease Dx tests.</title>
        <authorList>
            <person name="Turner S."/>
            <person name="Byrd R."/>
            <person name="Tallon L."/>
            <person name="Sadzewicz L."/>
            <person name="Vavikolanu K."/>
            <person name="Mehta A."/>
            <person name="Aluvathingal J."/>
            <person name="Nadendla S."/>
            <person name="Myers T."/>
            <person name="Yan Y."/>
            <person name="Sichtig H."/>
        </authorList>
    </citation>
    <scope>NUCLEOTIDE SEQUENCE [LARGE SCALE GENOMIC DNA]</scope>
    <source>
        <strain evidence="1 2">FDAARGOS_739</strain>
    </source>
</reference>
<dbReference type="EMBL" id="CP050964">
    <property type="protein sequence ID" value="QIX89223.1"/>
    <property type="molecule type" value="Genomic_DNA"/>
</dbReference>
<protein>
    <recommendedName>
        <fullName evidence="3">Nucleoside 2-deoxyribosyltransferase</fullName>
    </recommendedName>
</protein>
<accession>A0AAP9LW93</accession>
<dbReference type="RefSeq" id="WP_002588680.1">
    <property type="nucleotide sequence ID" value="NZ_CABKQO010000001.1"/>
</dbReference>
<gene>
    <name evidence="1" type="ORF">FOC47_00660</name>
</gene>
<dbReference type="Proteomes" id="UP000501069">
    <property type="component" value="Chromosome"/>
</dbReference>
<dbReference type="AlphaFoldDB" id="A0AAP9LW93"/>
<proteinExistence type="predicted"/>
<dbReference type="SUPFAM" id="SSF52309">
    <property type="entry name" value="N-(deoxy)ribosyltransferase-like"/>
    <property type="match status" value="1"/>
</dbReference>
<evidence type="ECO:0000313" key="1">
    <source>
        <dbReference type="EMBL" id="QIX89223.1"/>
    </source>
</evidence>
<name>A0AAP9LW93_9FIRM</name>
<evidence type="ECO:0000313" key="2">
    <source>
        <dbReference type="Proteomes" id="UP000501069"/>
    </source>
</evidence>
<dbReference type="Gene3D" id="3.40.50.450">
    <property type="match status" value="1"/>
</dbReference>
<sequence length="155" mass="18321">MKVRIYLAGAIGCYGVGAEYPKLWRKMASEWFEIYSGYAYDYDFYCIDPTRYYEYGRDYHKSEKEVMMFDLRKVESADVILVNLKDIEKSPGTIDEVFDAWKNNIPVIGFFDTENSTEGIELHTWIRNQIDRIETGENAMKKAMIYIKDYYGESR</sequence>
<dbReference type="GeneID" id="57959660"/>